<dbReference type="Proteomes" id="UP000005926">
    <property type="component" value="Unassembled WGS sequence"/>
</dbReference>
<evidence type="ECO:0000313" key="2">
    <source>
        <dbReference type="Proteomes" id="UP000005926"/>
    </source>
</evidence>
<dbReference type="EMBL" id="ACKZ01000016">
    <property type="protein sequence ID" value="EEW37532.1"/>
    <property type="molecule type" value="Genomic_DNA"/>
</dbReference>
<reference evidence="1 2" key="1">
    <citation type="submission" date="2009-08" db="EMBL/GenBank/DDBJ databases">
        <authorList>
            <person name="Muzny D."/>
            <person name="Qin X."/>
            <person name="Deng J."/>
            <person name="Jiang H."/>
            <person name="Liu Y."/>
            <person name="Qu J."/>
            <person name="Song X.-Z."/>
            <person name="Zhang L."/>
            <person name="Thornton R."/>
            <person name="Coyle M."/>
            <person name="Francisco L."/>
            <person name="Jackson L."/>
            <person name="Javaid M."/>
            <person name="Korchina V."/>
            <person name="Kovar C."/>
            <person name="Mata R."/>
            <person name="Mathew T."/>
            <person name="Ngo R."/>
            <person name="Nguyen L."/>
            <person name="Nguyen N."/>
            <person name="Okwuonu G."/>
            <person name="Ongeri F."/>
            <person name="Pham C."/>
            <person name="Simmons D."/>
            <person name="Wilczek-Boney K."/>
            <person name="Hale W."/>
            <person name="Jakkamsetti A."/>
            <person name="Pham P."/>
            <person name="Ruth R."/>
            <person name="San Lucas F."/>
            <person name="Warren J."/>
            <person name="Zhang J."/>
            <person name="Zhao Z."/>
            <person name="Zhou C."/>
            <person name="Zhu D."/>
            <person name="Lee S."/>
            <person name="Bess C."/>
            <person name="Blankenburg K."/>
            <person name="Forbes L."/>
            <person name="Fu Q."/>
            <person name="Gubbala S."/>
            <person name="Hirani K."/>
            <person name="Jayaseelan J.C."/>
            <person name="Lara F."/>
            <person name="Munidasa M."/>
            <person name="Palculict T."/>
            <person name="Patil S."/>
            <person name="Pu L.-L."/>
            <person name="Saada N."/>
            <person name="Tang L."/>
            <person name="Weissenberger G."/>
            <person name="Zhu Y."/>
            <person name="Hemphill L."/>
            <person name="Shang Y."/>
            <person name="Youmans B."/>
            <person name="Ayvaz T."/>
            <person name="Ross M."/>
            <person name="Santibanez J."/>
            <person name="Aqrawi P."/>
            <person name="Gross S."/>
            <person name="Joshi V."/>
            <person name="Fowler G."/>
            <person name="Nazareth L."/>
            <person name="Reid J."/>
            <person name="Worley K."/>
            <person name="Petrosino J."/>
            <person name="Highlander S."/>
            <person name="Gibbs R."/>
        </authorList>
    </citation>
    <scope>NUCLEOTIDE SEQUENCE [LARGE SCALE GENOMIC DNA]</scope>
    <source>
        <strain evidence="1 2">ATCC 49175</strain>
    </source>
</reference>
<proteinExistence type="predicted"/>
<organism evidence="1 2">
    <name type="scientific">Granulicatella adiacens ATCC 49175</name>
    <dbReference type="NCBI Taxonomy" id="638301"/>
    <lineage>
        <taxon>Bacteria</taxon>
        <taxon>Bacillati</taxon>
        <taxon>Bacillota</taxon>
        <taxon>Bacilli</taxon>
        <taxon>Lactobacillales</taxon>
        <taxon>Carnobacteriaceae</taxon>
        <taxon>Granulicatella</taxon>
    </lineage>
</organism>
<gene>
    <name evidence="1" type="ORF">HMPREF0444_0891</name>
</gene>
<evidence type="ECO:0000313" key="1">
    <source>
        <dbReference type="EMBL" id="EEW37532.1"/>
    </source>
</evidence>
<dbReference type="STRING" id="638301.HMPREF0444_0891"/>
<keyword evidence="2" id="KW-1185">Reference proteome</keyword>
<accession>C8NG46</accession>
<comment type="caution">
    <text evidence="1">The sequence shown here is derived from an EMBL/GenBank/DDBJ whole genome shotgun (WGS) entry which is preliminary data.</text>
</comment>
<dbReference type="AlphaFoldDB" id="C8NG46"/>
<dbReference type="HOGENOM" id="CLU_2601135_0_0_9"/>
<sequence length="79" mass="9791">MKFKLLFLYKKHVKKWGNLKHIILFSIERMNENDKEETMKKILKIFFVKRFQKSLELDIMNLAFYERRANNAKYFINTN</sequence>
<name>C8NG46_9LACT</name>
<protein>
    <submittedName>
        <fullName evidence="1">Uncharacterized protein</fullName>
    </submittedName>
</protein>